<accession>A0A6P6A4K3</accession>
<dbReference type="Proteomes" id="UP000515121">
    <property type="component" value="Unplaced"/>
</dbReference>
<name>A0A6P6A4K3_DURZI</name>
<evidence type="ECO:0000313" key="2">
    <source>
        <dbReference type="RefSeq" id="XP_022759646.1"/>
    </source>
</evidence>
<keyword evidence="1" id="KW-1185">Reference proteome</keyword>
<gene>
    <name evidence="2" type="primary">LOC111306011</name>
</gene>
<dbReference type="RefSeq" id="XP_022759646.1">
    <property type="nucleotide sequence ID" value="XM_022903911.1"/>
</dbReference>
<dbReference type="GeneID" id="111306011"/>
<proteinExistence type="predicted"/>
<evidence type="ECO:0000313" key="1">
    <source>
        <dbReference type="Proteomes" id="UP000515121"/>
    </source>
</evidence>
<dbReference type="KEGG" id="dzi:111306011"/>
<organism evidence="1 2">
    <name type="scientific">Durio zibethinus</name>
    <name type="common">Durian</name>
    <dbReference type="NCBI Taxonomy" id="66656"/>
    <lineage>
        <taxon>Eukaryota</taxon>
        <taxon>Viridiplantae</taxon>
        <taxon>Streptophyta</taxon>
        <taxon>Embryophyta</taxon>
        <taxon>Tracheophyta</taxon>
        <taxon>Spermatophyta</taxon>
        <taxon>Magnoliopsida</taxon>
        <taxon>eudicotyledons</taxon>
        <taxon>Gunneridae</taxon>
        <taxon>Pentapetalae</taxon>
        <taxon>rosids</taxon>
        <taxon>malvids</taxon>
        <taxon>Malvales</taxon>
        <taxon>Malvaceae</taxon>
        <taxon>Helicteroideae</taxon>
        <taxon>Durio</taxon>
    </lineage>
</organism>
<dbReference type="AlphaFoldDB" id="A0A6P6A4K3"/>
<dbReference type="OrthoDB" id="20109at2759"/>
<protein>
    <submittedName>
        <fullName evidence="2">Uncharacterized protein LOC111306011 isoform X1</fullName>
    </submittedName>
</protein>
<reference evidence="2" key="1">
    <citation type="submission" date="2025-08" db="UniProtKB">
        <authorList>
            <consortium name="RefSeq"/>
        </authorList>
    </citation>
    <scope>IDENTIFICATION</scope>
    <source>
        <tissue evidence="2">Fruit stalk</tissue>
    </source>
</reference>
<sequence length="125" mass="13867">MPPRNQAAINSILDGSVPQQQACYEGEGLVHVLKSIQRRMESERVLAGKSLPEKVWLKQFAIRVNDVTRLLERMAPVADNGICAQSPFVRLQLVGFFVSSWLQSKVANEAPASFGFIKEGTIDHC</sequence>
<dbReference type="PANTHER" id="PTHR47903">
    <property type="entry name" value="OS07G0636400 PROTEIN"/>
    <property type="match status" value="1"/>
</dbReference>
<dbReference type="PANTHER" id="PTHR47903:SF2">
    <property type="entry name" value="OS07G0636400 PROTEIN"/>
    <property type="match status" value="1"/>
</dbReference>